<accession>A0A2M7G622</accession>
<dbReference type="InterPro" id="IPR013230">
    <property type="entry name" value="Peptidase_M15A_C"/>
</dbReference>
<reference evidence="2 3" key="1">
    <citation type="submission" date="2017-09" db="EMBL/GenBank/DDBJ databases">
        <title>Depth-based differentiation of microbial function through sediment-hosted aquifers and enrichment of novel symbionts in the deep terrestrial subsurface.</title>
        <authorList>
            <person name="Probst A.J."/>
            <person name="Ladd B."/>
            <person name="Jarett J.K."/>
            <person name="Geller-Mcgrath D.E."/>
            <person name="Sieber C.M."/>
            <person name="Emerson J.B."/>
            <person name="Anantharaman K."/>
            <person name="Thomas B.C."/>
            <person name="Malmstrom R."/>
            <person name="Stieglmeier M."/>
            <person name="Klingl A."/>
            <person name="Woyke T."/>
            <person name="Ryan C.M."/>
            <person name="Banfield J.F."/>
        </authorList>
    </citation>
    <scope>NUCLEOTIDE SEQUENCE [LARGE SCALE GENOMIC DNA]</scope>
    <source>
        <strain evidence="2">CG17_big_fil_post_rev_8_21_14_2_50_48_46</strain>
    </source>
</reference>
<evidence type="ECO:0000313" key="3">
    <source>
        <dbReference type="Proteomes" id="UP000231019"/>
    </source>
</evidence>
<sequence>MSQLTHNFTLSELTVSQTAARRGLNNTPGPIQTANLKLLCVQALQPLRDKLNKPIIVTSGYRSPVVNRAIGGATNSAHMSGLAADIYVPGMSSAELMKRIHTMGLPVDQVIDEFGSWVHVAVPAKGQPARREYLIARYQNGGAVYSVAKF</sequence>
<feature type="domain" description="Peptidase M15A C-terminal" evidence="1">
    <location>
        <begin position="7"/>
        <end position="121"/>
    </location>
</feature>
<dbReference type="Gene3D" id="3.30.1380.10">
    <property type="match status" value="1"/>
</dbReference>
<proteinExistence type="predicted"/>
<name>A0A2M7G622_9BACT</name>
<dbReference type="Proteomes" id="UP000231019">
    <property type="component" value="Unassembled WGS sequence"/>
</dbReference>
<evidence type="ECO:0000259" key="1">
    <source>
        <dbReference type="Pfam" id="PF08291"/>
    </source>
</evidence>
<protein>
    <submittedName>
        <fullName evidence="2">Peptidase M15A</fullName>
    </submittedName>
</protein>
<comment type="caution">
    <text evidence="2">The sequence shown here is derived from an EMBL/GenBank/DDBJ whole genome shotgun (WGS) entry which is preliminary data.</text>
</comment>
<dbReference type="SUPFAM" id="SSF55166">
    <property type="entry name" value="Hedgehog/DD-peptidase"/>
    <property type="match status" value="1"/>
</dbReference>
<dbReference type="AlphaFoldDB" id="A0A2M7G622"/>
<dbReference type="Pfam" id="PF08291">
    <property type="entry name" value="Peptidase_M15_3"/>
    <property type="match status" value="1"/>
</dbReference>
<dbReference type="EMBL" id="PFFQ01000024">
    <property type="protein sequence ID" value="PIW17326.1"/>
    <property type="molecule type" value="Genomic_DNA"/>
</dbReference>
<dbReference type="InterPro" id="IPR009045">
    <property type="entry name" value="Zn_M74/Hedgehog-like"/>
</dbReference>
<gene>
    <name evidence="2" type="ORF">COW36_09120</name>
</gene>
<organism evidence="2 3">
    <name type="scientific">bacterium (Candidatus Blackallbacteria) CG17_big_fil_post_rev_8_21_14_2_50_48_46</name>
    <dbReference type="NCBI Taxonomy" id="2014261"/>
    <lineage>
        <taxon>Bacteria</taxon>
        <taxon>Candidatus Blackallbacteria</taxon>
    </lineage>
</organism>
<evidence type="ECO:0000313" key="2">
    <source>
        <dbReference type="EMBL" id="PIW17326.1"/>
    </source>
</evidence>